<dbReference type="AlphaFoldDB" id="A0AAW1PAF6"/>
<evidence type="ECO:0000256" key="5">
    <source>
        <dbReference type="ARBA" id="ARBA00022989"/>
    </source>
</evidence>
<reference evidence="11 12" key="1">
    <citation type="journal article" date="2024" name="Nat. Commun.">
        <title>Phylogenomics reveals the evolutionary origins of lichenization in chlorophyte algae.</title>
        <authorList>
            <person name="Puginier C."/>
            <person name="Libourel C."/>
            <person name="Otte J."/>
            <person name="Skaloud P."/>
            <person name="Haon M."/>
            <person name="Grisel S."/>
            <person name="Petersen M."/>
            <person name="Berrin J.G."/>
            <person name="Delaux P.M."/>
            <person name="Dal Grande F."/>
            <person name="Keller J."/>
        </authorList>
    </citation>
    <scope>NUCLEOTIDE SEQUENCE [LARGE SCALE GENOMIC DNA]</scope>
    <source>
        <strain evidence="11 12">SAG 2036</strain>
    </source>
</reference>
<dbReference type="InterPro" id="IPR002048">
    <property type="entry name" value="EF_hand_dom"/>
</dbReference>
<evidence type="ECO:0000259" key="10">
    <source>
        <dbReference type="PROSITE" id="PS50222"/>
    </source>
</evidence>
<dbReference type="Pfam" id="PF13499">
    <property type="entry name" value="EF-hand_7"/>
    <property type="match status" value="2"/>
</dbReference>
<dbReference type="PROSITE" id="PS00303">
    <property type="entry name" value="S100_CABP"/>
    <property type="match status" value="1"/>
</dbReference>
<dbReference type="PROSITE" id="PS50920">
    <property type="entry name" value="SOLCAR"/>
    <property type="match status" value="2"/>
</dbReference>
<feature type="repeat" description="Solcar" evidence="7">
    <location>
        <begin position="249"/>
        <end position="330"/>
    </location>
</feature>
<keyword evidence="12" id="KW-1185">Reference proteome</keyword>
<feature type="domain" description="EF-hand" evidence="10">
    <location>
        <begin position="87"/>
        <end position="122"/>
    </location>
</feature>
<dbReference type="GO" id="GO:0005509">
    <property type="term" value="F:calcium ion binding"/>
    <property type="evidence" value="ECO:0007669"/>
    <property type="project" value="InterPro"/>
</dbReference>
<evidence type="ECO:0000256" key="7">
    <source>
        <dbReference type="PROSITE-ProRule" id="PRU00282"/>
    </source>
</evidence>
<comment type="caution">
    <text evidence="11">The sequence shown here is derived from an EMBL/GenBank/DDBJ whole genome shotgun (WGS) entry which is preliminary data.</text>
</comment>
<evidence type="ECO:0000256" key="4">
    <source>
        <dbReference type="ARBA" id="ARBA00022837"/>
    </source>
</evidence>
<keyword evidence="6 7" id="KW-0472">Membrane</keyword>
<dbReference type="InterPro" id="IPR011992">
    <property type="entry name" value="EF-hand-dom_pair"/>
</dbReference>
<keyword evidence="8" id="KW-0813">Transport</keyword>
<evidence type="ECO:0000256" key="6">
    <source>
        <dbReference type="ARBA" id="ARBA00023136"/>
    </source>
</evidence>
<dbReference type="Gene3D" id="1.10.238.10">
    <property type="entry name" value="EF-hand"/>
    <property type="match status" value="2"/>
</dbReference>
<feature type="repeat" description="Solcar" evidence="7">
    <location>
        <begin position="340"/>
        <end position="429"/>
    </location>
</feature>
<feature type="domain" description="EF-hand" evidence="10">
    <location>
        <begin position="19"/>
        <end position="54"/>
    </location>
</feature>
<comment type="similarity">
    <text evidence="8">Belongs to the mitochondrial carrier (TC 2.A.29) family.</text>
</comment>
<organism evidence="11 12">
    <name type="scientific">Symbiochloris irregularis</name>
    <dbReference type="NCBI Taxonomy" id="706552"/>
    <lineage>
        <taxon>Eukaryota</taxon>
        <taxon>Viridiplantae</taxon>
        <taxon>Chlorophyta</taxon>
        <taxon>core chlorophytes</taxon>
        <taxon>Trebouxiophyceae</taxon>
        <taxon>Trebouxiales</taxon>
        <taxon>Trebouxiaceae</taxon>
        <taxon>Symbiochloris</taxon>
    </lineage>
</organism>
<name>A0AAW1PAF6_9CHLO</name>
<dbReference type="SUPFAM" id="SSF47473">
    <property type="entry name" value="EF-hand"/>
    <property type="match status" value="1"/>
</dbReference>
<comment type="subcellular location">
    <subcellularLocation>
        <location evidence="1">Mitochondrion inner membrane</location>
        <topology evidence="1">Multi-pass membrane protein</topology>
    </subcellularLocation>
</comment>
<dbReference type="PROSITE" id="PS50222">
    <property type="entry name" value="EF_HAND_2"/>
    <property type="match status" value="3"/>
</dbReference>
<evidence type="ECO:0000256" key="3">
    <source>
        <dbReference type="ARBA" id="ARBA00022737"/>
    </source>
</evidence>
<dbReference type="EMBL" id="JALJOQ010000043">
    <property type="protein sequence ID" value="KAK9805411.1"/>
    <property type="molecule type" value="Genomic_DNA"/>
</dbReference>
<evidence type="ECO:0000256" key="9">
    <source>
        <dbReference type="SAM" id="MobiDB-lite"/>
    </source>
</evidence>
<keyword evidence="3" id="KW-0677">Repeat</keyword>
<keyword evidence="5" id="KW-1133">Transmembrane helix</keyword>
<evidence type="ECO:0000256" key="1">
    <source>
        <dbReference type="ARBA" id="ARBA00004448"/>
    </source>
</evidence>
<dbReference type="Pfam" id="PF00153">
    <property type="entry name" value="Mito_carr"/>
    <property type="match status" value="2"/>
</dbReference>
<evidence type="ECO:0000313" key="11">
    <source>
        <dbReference type="EMBL" id="KAK9805411.1"/>
    </source>
</evidence>
<sequence>MSADSLPEESKQQAPDTENTDLDIRAIFDEIDTNHNGRLEAEELKRGLQRLGLPHDSPAYLDQLLKQYDEDKDGTVDFWDFQHYVMRKERAIRRAFKALDEDDSGAISLIELKHALQESWVPLTDDDAMDMIHLLDRDGDDQINYNEFRHFVYLLPENQISRDNILFSWVDSADWMDGIEYRLSMTPPRAPLQRFLAGGVAGHVQGQPGHHDQSGAADGGAVRGVRHLQGSHVCPERAGVPDTEHGTRLTAWQHLMAGCIAGAAATAVTYPLETLRTHMAMGSNNYGTVAKDIIGSHGYSGLYQGFHAGLYSSIISNGLGFSSYEIGVQKYREWNNGRSPSPAQRGFIAGGSALVVMTAIMPMEVITRRLQIQGREGHPHLYAGSWECAKRMVAAEGLTSLYRGSLSSYMKVLPSICVVRFLYEGLMQAWGTGGIHKYRQQSKNDDDSWPSI</sequence>
<dbReference type="PANTHER" id="PTHR24089">
    <property type="entry name" value="SOLUTE CARRIER FAMILY 25"/>
    <property type="match status" value="1"/>
</dbReference>
<feature type="domain" description="EF-hand" evidence="10">
    <location>
        <begin position="123"/>
        <end position="158"/>
    </location>
</feature>
<keyword evidence="4" id="KW-0106">Calcium</keyword>
<evidence type="ECO:0000256" key="8">
    <source>
        <dbReference type="RuleBase" id="RU000488"/>
    </source>
</evidence>
<feature type="region of interest" description="Disordered" evidence="9">
    <location>
        <begin position="1"/>
        <end position="23"/>
    </location>
</feature>
<accession>A0AAW1PAF6</accession>
<dbReference type="InterPro" id="IPR023395">
    <property type="entry name" value="MCP_dom_sf"/>
</dbReference>
<evidence type="ECO:0000313" key="12">
    <source>
        <dbReference type="Proteomes" id="UP001465755"/>
    </source>
</evidence>
<dbReference type="InterPro" id="IPR018108">
    <property type="entry name" value="MCP_transmembrane"/>
</dbReference>
<proteinExistence type="inferred from homology"/>
<protein>
    <recommendedName>
        <fullName evidence="10">EF-hand domain-containing protein</fullName>
    </recommendedName>
</protein>
<dbReference type="SMART" id="SM00054">
    <property type="entry name" value="EFh"/>
    <property type="match status" value="4"/>
</dbReference>
<dbReference type="FunFam" id="1.10.238.10:FF:000003">
    <property type="entry name" value="Calmodulin A"/>
    <property type="match status" value="1"/>
</dbReference>
<dbReference type="Proteomes" id="UP001465755">
    <property type="component" value="Unassembled WGS sequence"/>
</dbReference>
<evidence type="ECO:0000256" key="2">
    <source>
        <dbReference type="ARBA" id="ARBA00022692"/>
    </source>
</evidence>
<gene>
    <name evidence="11" type="ORF">WJX73_002357</name>
</gene>
<dbReference type="Gene3D" id="1.50.40.10">
    <property type="entry name" value="Mitochondrial carrier domain"/>
    <property type="match status" value="1"/>
</dbReference>
<dbReference type="GO" id="GO:0005743">
    <property type="term" value="C:mitochondrial inner membrane"/>
    <property type="evidence" value="ECO:0007669"/>
    <property type="project" value="UniProtKB-SubCell"/>
</dbReference>
<dbReference type="InterPro" id="IPR001751">
    <property type="entry name" value="S100/CaBP7/8-like_CS"/>
</dbReference>
<dbReference type="InterPro" id="IPR018247">
    <property type="entry name" value="EF_Hand_1_Ca_BS"/>
</dbReference>
<dbReference type="SUPFAM" id="SSF103506">
    <property type="entry name" value="Mitochondrial carrier"/>
    <property type="match status" value="1"/>
</dbReference>
<keyword evidence="2 7" id="KW-0812">Transmembrane</keyword>
<dbReference type="PROSITE" id="PS00018">
    <property type="entry name" value="EF_HAND_1"/>
    <property type="match status" value="3"/>
</dbReference>